<comment type="caution">
    <text evidence="1">The sequence shown here is derived from an EMBL/GenBank/DDBJ whole genome shotgun (WGS) entry which is preliminary data.</text>
</comment>
<protein>
    <submittedName>
        <fullName evidence="1">Uncharacterized protein</fullName>
    </submittedName>
</protein>
<reference evidence="1 2" key="1">
    <citation type="submission" date="2024-07" db="EMBL/GenBank/DDBJ databases">
        <title>Marimonas sp.nov., isolated from tidal-flat sediment.</title>
        <authorList>
            <person name="Jayan J.N."/>
            <person name="Lee S.S."/>
        </authorList>
    </citation>
    <scope>NUCLEOTIDE SEQUENCE [LARGE SCALE GENOMIC DNA]</scope>
    <source>
        <strain evidence="1 2">MJW-29</strain>
    </source>
</reference>
<accession>A0ABV3RRD6</accession>
<dbReference type="RefSeq" id="WP_367879151.1">
    <property type="nucleotide sequence ID" value="NZ_JBFNXX010000016.1"/>
</dbReference>
<keyword evidence="2" id="KW-1185">Reference proteome</keyword>
<proteinExistence type="predicted"/>
<evidence type="ECO:0000313" key="1">
    <source>
        <dbReference type="EMBL" id="MEW9921449.1"/>
    </source>
</evidence>
<evidence type="ECO:0000313" key="2">
    <source>
        <dbReference type="Proteomes" id="UP001556098"/>
    </source>
</evidence>
<name>A0ABV3RRD6_9RHOB</name>
<sequence length="171" mass="19224">MIDARQFNDNIVEPTLAEFDTDFSCLRRAFLAVAVVDALSAQIYAQAVENNINPFDLLGWHKCGDPSDPNDSIFRHRIAENCTGFRIILDVAKANKHAVLTRGKPMVERTDQIVSQSKGYGLGRFGEGRFGGVDQVIVRFDDGEEIYLEHQILEAHHTLLNLLDLLEKRLA</sequence>
<dbReference type="Proteomes" id="UP001556098">
    <property type="component" value="Unassembled WGS sequence"/>
</dbReference>
<organism evidence="1 2">
    <name type="scientific">Sulfitobacter sediminis</name>
    <dbReference type="NCBI Taxonomy" id="3234186"/>
    <lineage>
        <taxon>Bacteria</taxon>
        <taxon>Pseudomonadati</taxon>
        <taxon>Pseudomonadota</taxon>
        <taxon>Alphaproteobacteria</taxon>
        <taxon>Rhodobacterales</taxon>
        <taxon>Roseobacteraceae</taxon>
        <taxon>Sulfitobacter</taxon>
    </lineage>
</organism>
<gene>
    <name evidence="1" type="ORF">AB2B41_17710</name>
</gene>
<dbReference type="EMBL" id="JBFNXX010000016">
    <property type="protein sequence ID" value="MEW9921449.1"/>
    <property type="molecule type" value="Genomic_DNA"/>
</dbReference>